<organism evidence="2 3">
    <name type="scientific">Glutamicibacter uratoxydans</name>
    <name type="common">Arthrobacter uratoxydans</name>
    <dbReference type="NCBI Taxonomy" id="43667"/>
    <lineage>
        <taxon>Bacteria</taxon>
        <taxon>Bacillati</taxon>
        <taxon>Actinomycetota</taxon>
        <taxon>Actinomycetes</taxon>
        <taxon>Micrococcales</taxon>
        <taxon>Micrococcaceae</taxon>
        <taxon>Glutamicibacter</taxon>
    </lineage>
</organism>
<gene>
    <name evidence="2" type="ORF">AUR04nite_33070</name>
</gene>
<reference evidence="2 3" key="1">
    <citation type="submission" date="2019-06" db="EMBL/GenBank/DDBJ databases">
        <title>Whole genome shotgun sequence of Glutamicibacter uratoxydans NBRC 15515.</title>
        <authorList>
            <person name="Hosoyama A."/>
            <person name="Uohara A."/>
            <person name="Ohji S."/>
            <person name="Ichikawa N."/>
        </authorList>
    </citation>
    <scope>NUCLEOTIDE SEQUENCE [LARGE SCALE GENOMIC DNA]</scope>
    <source>
        <strain evidence="2 3">NBRC 15515</strain>
    </source>
</reference>
<dbReference type="Proteomes" id="UP000316612">
    <property type="component" value="Unassembled WGS sequence"/>
</dbReference>
<evidence type="ECO:0000313" key="3">
    <source>
        <dbReference type="Proteomes" id="UP000316612"/>
    </source>
</evidence>
<protein>
    <submittedName>
        <fullName evidence="2">Putative glycerophosphoryl diester phosphodiesterase</fullName>
    </submittedName>
</protein>
<dbReference type="Gene3D" id="3.20.20.190">
    <property type="entry name" value="Phosphatidylinositol (PI) phosphodiesterase"/>
    <property type="match status" value="1"/>
</dbReference>
<dbReference type="GO" id="GO:0008081">
    <property type="term" value="F:phosphoric diester hydrolase activity"/>
    <property type="evidence" value="ECO:0007669"/>
    <property type="project" value="InterPro"/>
</dbReference>
<feature type="domain" description="GP-PDE" evidence="1">
    <location>
        <begin position="3"/>
        <end position="286"/>
    </location>
</feature>
<keyword evidence="3" id="KW-1185">Reference proteome</keyword>
<comment type="caution">
    <text evidence="2">The sequence shown here is derived from an EMBL/GenBank/DDBJ whole genome shotgun (WGS) entry which is preliminary data.</text>
</comment>
<dbReference type="PANTHER" id="PTHR46211">
    <property type="entry name" value="GLYCEROPHOSPHORYL DIESTER PHOSPHODIESTERASE"/>
    <property type="match status" value="1"/>
</dbReference>
<dbReference type="EMBL" id="BJNY01000026">
    <property type="protein sequence ID" value="GED07775.1"/>
    <property type="molecule type" value="Genomic_DNA"/>
</dbReference>
<name>A0A4Y4DVZ1_GLUUR</name>
<dbReference type="SUPFAM" id="SSF51695">
    <property type="entry name" value="PLC-like phosphodiesterases"/>
    <property type="match status" value="1"/>
</dbReference>
<dbReference type="GO" id="GO:0006629">
    <property type="term" value="P:lipid metabolic process"/>
    <property type="evidence" value="ECO:0007669"/>
    <property type="project" value="InterPro"/>
</dbReference>
<accession>A0A4Y4DVZ1</accession>
<evidence type="ECO:0000313" key="2">
    <source>
        <dbReference type="EMBL" id="GED07775.1"/>
    </source>
</evidence>
<dbReference type="OrthoDB" id="9758957at2"/>
<dbReference type="Pfam" id="PF03009">
    <property type="entry name" value="GDPD"/>
    <property type="match status" value="1"/>
</dbReference>
<dbReference type="InterPro" id="IPR030395">
    <property type="entry name" value="GP_PDE_dom"/>
</dbReference>
<dbReference type="AlphaFoldDB" id="A0A4Y4DVZ1"/>
<dbReference type="RefSeq" id="WP_141367216.1">
    <property type="nucleotide sequence ID" value="NZ_BAAAJL010000014.1"/>
</dbReference>
<proteinExistence type="predicted"/>
<evidence type="ECO:0000259" key="1">
    <source>
        <dbReference type="PROSITE" id="PS51704"/>
    </source>
</evidence>
<dbReference type="PANTHER" id="PTHR46211:SF1">
    <property type="entry name" value="GLYCEROPHOSPHODIESTER PHOSPHODIESTERASE, CYTOPLASMIC"/>
    <property type="match status" value="1"/>
</dbReference>
<sequence>MDTLFYAHRGSSHKFSENTRAAYLQAIDDGADGIECDVHLSKDGIVVCHHDPTVDRTSDSTGLVAARTLEELKSLDFTNVVPAAIPEEYGQENEQLLSLAELLGLIDARGVKIGLAVEIKHPSPFGHLLEDGVLKVLQEFNFDPKTGQAGTHGQIFVTLMSFEPESLRYLARTVNKDLLCQLITEVDGEWVEELLSTGQVGRAAVYEVLYRSVAEGIELINAGGAGIIGPGVAWTRANEHLVRQWLDQGLKARIWTVDRPADAVYLTGLGVGQLTSNRPAELRKELELN</sequence>
<dbReference type="PROSITE" id="PS51704">
    <property type="entry name" value="GP_PDE"/>
    <property type="match status" value="1"/>
</dbReference>
<dbReference type="InterPro" id="IPR017946">
    <property type="entry name" value="PLC-like_Pdiesterase_TIM-brl"/>
</dbReference>